<evidence type="ECO:0000313" key="1">
    <source>
        <dbReference type="EMBL" id="GAF92157.1"/>
    </source>
</evidence>
<dbReference type="EMBL" id="BARS01015590">
    <property type="protein sequence ID" value="GAF92157.1"/>
    <property type="molecule type" value="Genomic_DNA"/>
</dbReference>
<organism evidence="1">
    <name type="scientific">marine sediment metagenome</name>
    <dbReference type="NCBI Taxonomy" id="412755"/>
    <lineage>
        <taxon>unclassified sequences</taxon>
        <taxon>metagenomes</taxon>
        <taxon>ecological metagenomes</taxon>
    </lineage>
</organism>
<gene>
    <name evidence="1" type="ORF">S01H1_25770</name>
</gene>
<accession>X0TVI6</accession>
<sequence length="83" mass="9568">MIPSPHINSNDLNKTRMIEKVENIILAWLKSDNENLTLPASEICDLFNVSDWYHCQDDEEGGSMCKEQCDHCRNYYSGTDNGR</sequence>
<dbReference type="AlphaFoldDB" id="X0TVI6"/>
<comment type="caution">
    <text evidence="1">The sequence shown here is derived from an EMBL/GenBank/DDBJ whole genome shotgun (WGS) entry which is preliminary data.</text>
</comment>
<reference evidence="1" key="1">
    <citation type="journal article" date="2014" name="Front. Microbiol.">
        <title>High frequency of phylogenetically diverse reductive dehalogenase-homologous genes in deep subseafloor sedimentary metagenomes.</title>
        <authorList>
            <person name="Kawai M."/>
            <person name="Futagami T."/>
            <person name="Toyoda A."/>
            <person name="Takaki Y."/>
            <person name="Nishi S."/>
            <person name="Hori S."/>
            <person name="Arai W."/>
            <person name="Tsubouchi T."/>
            <person name="Morono Y."/>
            <person name="Uchiyama I."/>
            <person name="Ito T."/>
            <person name="Fujiyama A."/>
            <person name="Inagaki F."/>
            <person name="Takami H."/>
        </authorList>
    </citation>
    <scope>NUCLEOTIDE SEQUENCE</scope>
    <source>
        <strain evidence="1">Expedition CK06-06</strain>
    </source>
</reference>
<name>X0TVI6_9ZZZZ</name>
<proteinExistence type="predicted"/>
<protein>
    <submittedName>
        <fullName evidence="1">Uncharacterized protein</fullName>
    </submittedName>
</protein>